<dbReference type="AlphaFoldDB" id="A0A6A4RQA1"/>
<name>A0A6A4RQA1_SCOMX</name>
<organism evidence="1 2">
    <name type="scientific">Scophthalmus maximus</name>
    <name type="common">Turbot</name>
    <name type="synonym">Psetta maxima</name>
    <dbReference type="NCBI Taxonomy" id="52904"/>
    <lineage>
        <taxon>Eukaryota</taxon>
        <taxon>Metazoa</taxon>
        <taxon>Chordata</taxon>
        <taxon>Craniata</taxon>
        <taxon>Vertebrata</taxon>
        <taxon>Euteleostomi</taxon>
        <taxon>Actinopterygii</taxon>
        <taxon>Neopterygii</taxon>
        <taxon>Teleostei</taxon>
        <taxon>Neoteleostei</taxon>
        <taxon>Acanthomorphata</taxon>
        <taxon>Carangaria</taxon>
        <taxon>Pleuronectiformes</taxon>
        <taxon>Pleuronectoidei</taxon>
        <taxon>Scophthalmidae</taxon>
        <taxon>Scophthalmus</taxon>
    </lineage>
</organism>
<proteinExistence type="predicted"/>
<dbReference type="Proteomes" id="UP000438429">
    <property type="component" value="Unassembled WGS sequence"/>
</dbReference>
<gene>
    <name evidence="1" type="ORF">F2P81_025282</name>
</gene>
<dbReference type="EMBL" id="VEVO01000026">
    <property type="protein sequence ID" value="KAF0022469.1"/>
    <property type="molecule type" value="Genomic_DNA"/>
</dbReference>
<reference evidence="1 2" key="1">
    <citation type="submission" date="2019-06" db="EMBL/GenBank/DDBJ databases">
        <title>Draft genomes of female and male turbot (Scophthalmus maximus).</title>
        <authorList>
            <person name="Xu H."/>
            <person name="Xu X.-W."/>
            <person name="Shao C."/>
            <person name="Chen S."/>
        </authorList>
    </citation>
    <scope>NUCLEOTIDE SEQUENCE [LARGE SCALE GENOMIC DNA]</scope>
    <source>
        <strain evidence="1">Ysfricsl-2016a</strain>
        <tissue evidence="1">Blood</tissue>
    </source>
</reference>
<sequence length="152" mass="17270">MGDVPTHNRGHKLDLVITDTAPIKNLLVYDLGVSDHKANSLESKLSHHTKPKRQIDFRNLKKINLDYMTLDLQQIPSAKFTSANEKVDFYNKSPSSILDLHAPVKTQTVTFSRSVPWFTSDLRKKKAAGCVLERHVAQTGLTVHRMAYQEHH</sequence>
<dbReference type="PANTHER" id="PTHR46670">
    <property type="entry name" value="ENDO/EXONUCLEASE/PHOSPHATASE DOMAIN-CONTAINING PROTEIN"/>
    <property type="match status" value="1"/>
</dbReference>
<comment type="caution">
    <text evidence="1">The sequence shown here is derived from an EMBL/GenBank/DDBJ whole genome shotgun (WGS) entry which is preliminary data.</text>
</comment>
<evidence type="ECO:0000313" key="2">
    <source>
        <dbReference type="Proteomes" id="UP000438429"/>
    </source>
</evidence>
<dbReference type="PANTHER" id="PTHR46670:SF3">
    <property type="entry name" value="ENDONUCLEASE_EXONUCLEASE_PHOSPHATASE DOMAIN-CONTAINING PROTEIN"/>
    <property type="match status" value="1"/>
</dbReference>
<accession>A0A6A4RQA1</accession>
<protein>
    <submittedName>
        <fullName evidence="1">Uncharacterized protein</fullName>
    </submittedName>
</protein>
<evidence type="ECO:0000313" key="1">
    <source>
        <dbReference type="EMBL" id="KAF0022469.1"/>
    </source>
</evidence>